<keyword evidence="1" id="KW-0472">Membrane</keyword>
<evidence type="ECO:0000313" key="2">
    <source>
        <dbReference type="EMBL" id="MBT8769025.1"/>
    </source>
</evidence>
<keyword evidence="3" id="KW-1185">Reference proteome</keyword>
<gene>
    <name evidence="2" type="ORF">J7302_23230</name>
</gene>
<evidence type="ECO:0000313" key="3">
    <source>
        <dbReference type="Proteomes" id="UP001519667"/>
    </source>
</evidence>
<feature type="transmembrane region" description="Helical" evidence="1">
    <location>
        <begin position="32"/>
        <end position="50"/>
    </location>
</feature>
<dbReference type="PROSITE" id="PS51257">
    <property type="entry name" value="PROKAR_LIPOPROTEIN"/>
    <property type="match status" value="1"/>
</dbReference>
<sequence>MKGFNAYLMWLCALALFGACGLYFSFYPSSAWQLGSVGGALLLGGGLYALLAWRERLAVLFKLDSGSARLYLHLTLGSLMALVAWGALNVPVAALYTQWFGVDAEFTARVLAKEEGGLGCGHRIALVLDDQAVALGVCVPESLWRTLPESGEVLLQGKRSGLGISPRQVVKLPEGR</sequence>
<proteinExistence type="predicted"/>
<dbReference type="EMBL" id="JAGTIS010000019">
    <property type="protein sequence ID" value="MBT8769025.1"/>
    <property type="molecule type" value="Genomic_DNA"/>
</dbReference>
<keyword evidence="1" id="KW-0812">Transmembrane</keyword>
<protein>
    <submittedName>
        <fullName evidence="2">Uncharacterized protein</fullName>
    </submittedName>
</protein>
<accession>A0ABS5XPK0</accession>
<organism evidence="2 3">
    <name type="scientific">Metapseudomonas boanensis</name>
    <dbReference type="NCBI Taxonomy" id="2822138"/>
    <lineage>
        <taxon>Bacteria</taxon>
        <taxon>Pseudomonadati</taxon>
        <taxon>Pseudomonadota</taxon>
        <taxon>Gammaproteobacteria</taxon>
        <taxon>Pseudomonadales</taxon>
        <taxon>Pseudomonadaceae</taxon>
        <taxon>Metapseudomonas</taxon>
    </lineage>
</organism>
<dbReference type="RefSeq" id="WP_215380302.1">
    <property type="nucleotide sequence ID" value="NZ_JAGTIS010000019.1"/>
</dbReference>
<keyword evidence="1" id="KW-1133">Transmembrane helix</keyword>
<feature type="transmembrane region" description="Helical" evidence="1">
    <location>
        <begin position="70"/>
        <end position="88"/>
    </location>
</feature>
<feature type="transmembrane region" description="Helical" evidence="1">
    <location>
        <begin position="7"/>
        <end position="26"/>
    </location>
</feature>
<comment type="caution">
    <text evidence="2">The sequence shown here is derived from an EMBL/GenBank/DDBJ whole genome shotgun (WGS) entry which is preliminary data.</text>
</comment>
<reference evidence="2 3" key="1">
    <citation type="submission" date="2021-04" db="EMBL/GenBank/DDBJ databases">
        <title>Pseudomonas boanensis sp. nov., a bacterium isolated from river water used for household purposes in Boane District, Mozambique.</title>
        <authorList>
            <person name="Nicklasson M."/>
            <person name="Martin-Rodriguez A.J."/>
            <person name="Thorell K."/>
            <person name="Neves L."/>
            <person name="Mussagy A."/>
            <person name="Rydberg H.A."/>
            <person name="Hernroth B."/>
            <person name="Svensson-Stadler L."/>
            <person name="Sjoling A."/>
        </authorList>
    </citation>
    <scope>NUCLEOTIDE SEQUENCE [LARGE SCALE GENOMIC DNA]</scope>
    <source>
        <strain evidence="2 3">DB1</strain>
    </source>
</reference>
<name>A0ABS5XPK0_9GAMM</name>
<evidence type="ECO:0000256" key="1">
    <source>
        <dbReference type="SAM" id="Phobius"/>
    </source>
</evidence>
<dbReference type="Proteomes" id="UP001519667">
    <property type="component" value="Unassembled WGS sequence"/>
</dbReference>